<dbReference type="RefSeq" id="WP_148899858.1">
    <property type="nucleotide sequence ID" value="NZ_VNHY01000005.1"/>
</dbReference>
<keyword evidence="1" id="KW-0812">Transmembrane</keyword>
<comment type="caution">
    <text evidence="2">The sequence shown here is derived from an EMBL/GenBank/DDBJ whole genome shotgun (WGS) entry which is preliminary data.</text>
</comment>
<gene>
    <name evidence="2" type="ORF">LX73_2542</name>
</gene>
<proteinExistence type="predicted"/>
<dbReference type="Proteomes" id="UP000324595">
    <property type="component" value="Unassembled WGS sequence"/>
</dbReference>
<dbReference type="OrthoDB" id="1523259at2"/>
<organism evidence="2 3">
    <name type="scientific">Fodinibius salinus</name>
    <dbReference type="NCBI Taxonomy" id="860790"/>
    <lineage>
        <taxon>Bacteria</taxon>
        <taxon>Pseudomonadati</taxon>
        <taxon>Balneolota</taxon>
        <taxon>Balneolia</taxon>
        <taxon>Balneolales</taxon>
        <taxon>Balneolaceae</taxon>
        <taxon>Fodinibius</taxon>
    </lineage>
</organism>
<feature type="transmembrane region" description="Helical" evidence="1">
    <location>
        <begin position="5"/>
        <end position="23"/>
    </location>
</feature>
<dbReference type="AlphaFoldDB" id="A0A5D3YFA7"/>
<name>A0A5D3YFA7_9BACT</name>
<keyword evidence="1" id="KW-1133">Transmembrane helix</keyword>
<dbReference type="EMBL" id="VNHY01000005">
    <property type="protein sequence ID" value="TYP91716.1"/>
    <property type="molecule type" value="Genomic_DNA"/>
</dbReference>
<evidence type="ECO:0000313" key="3">
    <source>
        <dbReference type="Proteomes" id="UP000324595"/>
    </source>
</evidence>
<protein>
    <submittedName>
        <fullName evidence="2">Uncharacterized protein</fullName>
    </submittedName>
</protein>
<evidence type="ECO:0000256" key="1">
    <source>
        <dbReference type="SAM" id="Phobius"/>
    </source>
</evidence>
<sequence>MHKRYYLIGLAGLMILIVGYHFYAASQAEQQLDEAIQKQAQQHGNISAQYSSIDVTPFAADITVNDWTVIFNNHIQRANRLSFDISYLDVLNIYFGGLKYGLKNLTELNLSAIRPSYTISSGIQEVKSDTLTLSYQGNALDLIQQLTDSTNRSTNHNIKATFSGFTTVLPGNSRSSIKARHMQYQASIPPDRPLSLFNIAHQISAQNIVWSPTSSQQQKYSFIIKGLGYPTDTIPFKSFNISTSPTKKSRLKAINWILQSELALISSSGFLQTYRPIGNSAFQDTRITITDLSPSFQKTLENIETLFSFSLPKTKKGIQIPLQGTIADPSISLDN</sequence>
<evidence type="ECO:0000313" key="2">
    <source>
        <dbReference type="EMBL" id="TYP91716.1"/>
    </source>
</evidence>
<reference evidence="2 3" key="1">
    <citation type="submission" date="2019-07" db="EMBL/GenBank/DDBJ databases">
        <title>Genomic Encyclopedia of Archaeal and Bacterial Type Strains, Phase II (KMG-II): from individual species to whole genera.</title>
        <authorList>
            <person name="Goeker M."/>
        </authorList>
    </citation>
    <scope>NUCLEOTIDE SEQUENCE [LARGE SCALE GENOMIC DNA]</scope>
    <source>
        <strain evidence="2 3">DSM 21935</strain>
    </source>
</reference>
<accession>A0A5D3YFA7</accession>
<keyword evidence="3" id="KW-1185">Reference proteome</keyword>
<keyword evidence="1" id="KW-0472">Membrane</keyword>